<dbReference type="Pfam" id="PF21082">
    <property type="entry name" value="MS_channel_3rd"/>
    <property type="match status" value="1"/>
</dbReference>
<dbReference type="Gene3D" id="3.30.70.100">
    <property type="match status" value="1"/>
</dbReference>
<organism evidence="3 4">
    <name type="scientific">Candidatus Thiodiazotropha lotti</name>
    <dbReference type="NCBI Taxonomy" id="2792787"/>
    <lineage>
        <taxon>Bacteria</taxon>
        <taxon>Pseudomonadati</taxon>
        <taxon>Pseudomonadota</taxon>
        <taxon>Gammaproteobacteria</taxon>
        <taxon>Chromatiales</taxon>
        <taxon>Sedimenticolaceae</taxon>
        <taxon>Candidatus Thiodiazotropha</taxon>
    </lineage>
</organism>
<accession>A0A9E4K4A2</accession>
<protein>
    <recommendedName>
        <fullName evidence="1">Small-conductance mechanosensitive channel</fullName>
    </recommendedName>
</protein>
<feature type="transmembrane region" description="Helical" evidence="1">
    <location>
        <begin position="138"/>
        <end position="161"/>
    </location>
</feature>
<evidence type="ECO:0000313" key="3">
    <source>
        <dbReference type="EMBL" id="MCG7938977.1"/>
    </source>
</evidence>
<comment type="subunit">
    <text evidence="1">Homoheptamer.</text>
</comment>
<keyword evidence="1" id="KW-1133">Transmembrane helix</keyword>
<proteinExistence type="inferred from homology"/>
<dbReference type="EMBL" id="JAEPDI010000005">
    <property type="protein sequence ID" value="MCG7938977.1"/>
    <property type="molecule type" value="Genomic_DNA"/>
</dbReference>
<dbReference type="Proteomes" id="UP000886687">
    <property type="component" value="Unassembled WGS sequence"/>
</dbReference>
<feature type="transmembrane region" description="Helical" evidence="1">
    <location>
        <begin position="18"/>
        <end position="40"/>
    </location>
</feature>
<dbReference type="GO" id="GO:0005886">
    <property type="term" value="C:plasma membrane"/>
    <property type="evidence" value="ECO:0007669"/>
    <property type="project" value="UniProtKB-SubCell"/>
</dbReference>
<evidence type="ECO:0000256" key="1">
    <source>
        <dbReference type="RuleBase" id="RU369025"/>
    </source>
</evidence>
<keyword evidence="1" id="KW-0407">Ion channel</keyword>
<keyword evidence="1" id="KW-0813">Transport</keyword>
<feature type="transmembrane region" description="Helical" evidence="1">
    <location>
        <begin position="93"/>
        <end position="114"/>
    </location>
</feature>
<keyword evidence="1" id="KW-0406">Ion transport</keyword>
<comment type="caution">
    <text evidence="3">The sequence shown here is derived from an EMBL/GenBank/DDBJ whole genome shotgun (WGS) entry which is preliminary data.</text>
</comment>
<dbReference type="InterPro" id="IPR010920">
    <property type="entry name" value="LSM_dom_sf"/>
</dbReference>
<comment type="function">
    <text evidence="1">Mechanosensitive channel that participates in the regulation of osmotic pressure changes within the cell, opening in response to stretch forces in the membrane lipid bilayer, without the need for other proteins. Contributes to normal resistance to hypoosmotic shock. Forms an ion channel of 1.0 nanosiemens conductance with a slight preference for anions.</text>
</comment>
<dbReference type="InterPro" id="IPR049278">
    <property type="entry name" value="MS_channel_C"/>
</dbReference>
<dbReference type="PANTHER" id="PTHR30221:SF1">
    <property type="entry name" value="SMALL-CONDUCTANCE MECHANOSENSITIVE CHANNEL"/>
    <property type="match status" value="1"/>
</dbReference>
<keyword evidence="1" id="KW-0812">Transmembrane</keyword>
<comment type="caution">
    <text evidence="1">Lacks conserved residue(s) required for the propagation of feature annotation.</text>
</comment>
<evidence type="ECO:0000259" key="2">
    <source>
        <dbReference type="Pfam" id="PF21082"/>
    </source>
</evidence>
<dbReference type="InterPro" id="IPR011066">
    <property type="entry name" value="MscS_channel_C_sf"/>
</dbReference>
<comment type="similarity">
    <text evidence="1">Belongs to the MscS (TC 1.A.23) family.</text>
</comment>
<keyword evidence="1" id="KW-0472">Membrane</keyword>
<keyword evidence="1" id="KW-0997">Cell inner membrane</keyword>
<dbReference type="AlphaFoldDB" id="A0A9E4K4A2"/>
<name>A0A9E4K4A2_9GAMM</name>
<gene>
    <name evidence="3" type="ORF">JAZ04_09000</name>
</gene>
<dbReference type="InterPro" id="IPR045275">
    <property type="entry name" value="MscS_archaea/bacteria_type"/>
</dbReference>
<dbReference type="PANTHER" id="PTHR30221">
    <property type="entry name" value="SMALL-CONDUCTANCE MECHANOSENSITIVE CHANNEL"/>
    <property type="match status" value="1"/>
</dbReference>
<sequence>MEAIAELFRGLIGDHADIFTRLGALDFIVIAVNILLMIFARRILELIYHDNVSANRNLNRVHVIRALNLLIILSFGYYHLYLPTGDRGIGLKLVSVFVVIYLGYLSAHIIGYIARRKFGKTREVNGVKKSVETYNSRLMTLLSGIFIFIIVLISVVQILGFSGLLEAGGVIGFIGVFLALTHNAWAPDIFSGLIILNSGMAEEGDVVEITEGTPYIGVVYKTKMFHTEILNMVNNHRIMLKNAKFRDYTIHNLSKFASAKGLREKMGFKIGYDVDAAKVREMFEEAYEEVKKSADIGIEKQYELEIRVNDTGDHAIEWSIYYYTKDVRNLIKIRQFFREIIWQTAERHSIALATPMTHSVVNQQT</sequence>
<feature type="domain" description="Mechanosensitive ion channel MscS C-terminal" evidence="2">
    <location>
        <begin position="267"/>
        <end position="351"/>
    </location>
</feature>
<feature type="transmembrane region" description="Helical" evidence="1">
    <location>
        <begin position="167"/>
        <end position="186"/>
    </location>
</feature>
<keyword evidence="1" id="KW-1003">Cell membrane</keyword>
<dbReference type="SUPFAM" id="SSF50182">
    <property type="entry name" value="Sm-like ribonucleoproteins"/>
    <property type="match status" value="1"/>
</dbReference>
<dbReference type="GO" id="GO:0008381">
    <property type="term" value="F:mechanosensitive monoatomic ion channel activity"/>
    <property type="evidence" value="ECO:0007669"/>
    <property type="project" value="InterPro"/>
</dbReference>
<reference evidence="3" key="1">
    <citation type="journal article" date="2021" name="Proc. Natl. Acad. Sci. U.S.A.">
        <title>Global biogeography of chemosynthetic symbionts reveals both localized and globally distributed symbiont groups. .</title>
        <authorList>
            <person name="Osvatic J.T."/>
            <person name="Wilkins L.G.E."/>
            <person name="Leibrecht L."/>
            <person name="Leray M."/>
            <person name="Zauner S."/>
            <person name="Polzin J."/>
            <person name="Camacho Y."/>
            <person name="Gros O."/>
            <person name="van Gils J.A."/>
            <person name="Eisen J.A."/>
            <person name="Petersen J.M."/>
            <person name="Yuen B."/>
        </authorList>
    </citation>
    <scope>NUCLEOTIDE SEQUENCE</scope>
    <source>
        <strain evidence="3">MAGL173</strain>
    </source>
</reference>
<comment type="subcellular location">
    <subcellularLocation>
        <location evidence="1">Cell inner membrane</location>
        <topology evidence="1">Multi-pass membrane protein</topology>
    </subcellularLocation>
</comment>
<evidence type="ECO:0000313" key="4">
    <source>
        <dbReference type="Proteomes" id="UP000886687"/>
    </source>
</evidence>
<feature type="transmembrane region" description="Helical" evidence="1">
    <location>
        <begin position="61"/>
        <end position="81"/>
    </location>
</feature>
<dbReference type="SUPFAM" id="SSF82689">
    <property type="entry name" value="Mechanosensitive channel protein MscS (YggB), C-terminal domain"/>
    <property type="match status" value="1"/>
</dbReference>